<keyword evidence="4" id="KW-1185">Reference proteome</keyword>
<evidence type="ECO:0000313" key="4">
    <source>
        <dbReference type="Proteomes" id="UP000824782"/>
    </source>
</evidence>
<evidence type="ECO:0000256" key="2">
    <source>
        <dbReference type="SAM" id="Phobius"/>
    </source>
</evidence>
<proteinExistence type="predicted"/>
<comment type="caution">
    <text evidence="3">The sequence shown here is derived from an EMBL/GenBank/DDBJ whole genome shotgun (WGS) entry which is preliminary data.</text>
</comment>
<dbReference type="AlphaFoldDB" id="A0AAV6YT96"/>
<reference evidence="3" key="1">
    <citation type="thesis" date="2020" institute="ProQuest LLC" country="789 East Eisenhower Parkway, Ann Arbor, MI, USA">
        <title>Comparative Genomics and Chromosome Evolution.</title>
        <authorList>
            <person name="Mudd A.B."/>
        </authorList>
    </citation>
    <scope>NUCLEOTIDE SEQUENCE</scope>
    <source>
        <strain evidence="3">237g6f4</strain>
        <tissue evidence="3">Blood</tissue>
    </source>
</reference>
<protein>
    <submittedName>
        <fullName evidence="3">Uncharacterized protein</fullName>
    </submittedName>
</protein>
<name>A0AAV6YT96_ENGPU</name>
<gene>
    <name evidence="3" type="ORF">GDO81_021601</name>
</gene>
<dbReference type="PANTHER" id="PTHR28586">
    <property type="entry name" value="PROTEIN PAXX"/>
    <property type="match status" value="1"/>
</dbReference>
<sequence>MEGLHSYLCFSFLYGGSVYVGDVSCIYGWGALIWGLDYLICGLFISNLSISYLPFLSLYSVTNGNEVWRTDPVEEALEDWVRVMPGAYVIEDAVRNVTSRELVDKLREKFQNSAPVLDVQGSIATLTFQVDSGKVTLDLLKLPISEARAQVQEVLFDLSDCVRSLEAQLKDREGSAAASASPVKQSQRNHLLLIPDVDPRKKGLGGSSARVKKRLPGESLINPGSKR</sequence>
<dbReference type="Proteomes" id="UP000824782">
    <property type="component" value="Unassembled WGS sequence"/>
</dbReference>
<accession>A0AAV6YT96</accession>
<keyword evidence="2" id="KW-0472">Membrane</keyword>
<evidence type="ECO:0000256" key="1">
    <source>
        <dbReference type="SAM" id="MobiDB-lite"/>
    </source>
</evidence>
<dbReference type="Pfam" id="PF15384">
    <property type="entry name" value="PAXX"/>
    <property type="match status" value="1"/>
</dbReference>
<dbReference type="PANTHER" id="PTHR28586:SF1">
    <property type="entry name" value="PROTEIN PAXX"/>
    <property type="match status" value="1"/>
</dbReference>
<organism evidence="3 4">
    <name type="scientific">Engystomops pustulosus</name>
    <name type="common">Tungara frog</name>
    <name type="synonym">Physalaemus pustulosus</name>
    <dbReference type="NCBI Taxonomy" id="76066"/>
    <lineage>
        <taxon>Eukaryota</taxon>
        <taxon>Metazoa</taxon>
        <taxon>Chordata</taxon>
        <taxon>Craniata</taxon>
        <taxon>Vertebrata</taxon>
        <taxon>Euteleostomi</taxon>
        <taxon>Amphibia</taxon>
        <taxon>Batrachia</taxon>
        <taxon>Anura</taxon>
        <taxon>Neobatrachia</taxon>
        <taxon>Hyloidea</taxon>
        <taxon>Leptodactylidae</taxon>
        <taxon>Leiuperinae</taxon>
        <taxon>Engystomops</taxon>
    </lineage>
</organism>
<feature type="region of interest" description="Disordered" evidence="1">
    <location>
        <begin position="173"/>
        <end position="227"/>
    </location>
</feature>
<dbReference type="GO" id="GO:0005634">
    <property type="term" value="C:nucleus"/>
    <property type="evidence" value="ECO:0007669"/>
    <property type="project" value="TreeGrafter"/>
</dbReference>
<feature type="transmembrane region" description="Helical" evidence="2">
    <location>
        <begin position="36"/>
        <end position="59"/>
    </location>
</feature>
<dbReference type="GO" id="GO:0070419">
    <property type="term" value="C:nonhomologous end joining complex"/>
    <property type="evidence" value="ECO:0007669"/>
    <property type="project" value="TreeGrafter"/>
</dbReference>
<keyword evidence="2" id="KW-1133">Transmembrane helix</keyword>
<keyword evidence="2" id="KW-0812">Transmembrane</keyword>
<dbReference type="EMBL" id="WNYA01016951">
    <property type="protein sequence ID" value="KAG8539020.1"/>
    <property type="molecule type" value="Genomic_DNA"/>
</dbReference>
<evidence type="ECO:0000313" key="3">
    <source>
        <dbReference type="EMBL" id="KAG8539020.1"/>
    </source>
</evidence>
<dbReference type="GO" id="GO:0035861">
    <property type="term" value="C:site of double-strand break"/>
    <property type="evidence" value="ECO:0007669"/>
    <property type="project" value="TreeGrafter"/>
</dbReference>
<dbReference type="GO" id="GO:0006303">
    <property type="term" value="P:double-strand break repair via nonhomologous end joining"/>
    <property type="evidence" value="ECO:0007669"/>
    <property type="project" value="InterPro"/>
</dbReference>
<feature type="transmembrane region" description="Helical" evidence="2">
    <location>
        <begin position="7"/>
        <end position="30"/>
    </location>
</feature>
<dbReference type="InterPro" id="IPR027873">
    <property type="entry name" value="PAXX"/>
</dbReference>
<dbReference type="GO" id="GO:0060090">
    <property type="term" value="F:molecular adaptor activity"/>
    <property type="evidence" value="ECO:0007669"/>
    <property type="project" value="TreeGrafter"/>
</dbReference>